<organism evidence="1 2">
    <name type="scientific">Collybiopsis luxurians FD-317 M1</name>
    <dbReference type="NCBI Taxonomy" id="944289"/>
    <lineage>
        <taxon>Eukaryota</taxon>
        <taxon>Fungi</taxon>
        <taxon>Dikarya</taxon>
        <taxon>Basidiomycota</taxon>
        <taxon>Agaricomycotina</taxon>
        <taxon>Agaricomycetes</taxon>
        <taxon>Agaricomycetidae</taxon>
        <taxon>Agaricales</taxon>
        <taxon>Marasmiineae</taxon>
        <taxon>Omphalotaceae</taxon>
        <taxon>Collybiopsis</taxon>
        <taxon>Collybiopsis luxurians</taxon>
    </lineage>
</organism>
<dbReference type="OrthoDB" id="3059948at2759"/>
<feature type="non-terminal residue" evidence="1">
    <location>
        <position position="1"/>
    </location>
</feature>
<feature type="non-terminal residue" evidence="1">
    <location>
        <position position="123"/>
    </location>
</feature>
<keyword evidence="2" id="KW-1185">Reference proteome</keyword>
<reference evidence="1 2" key="1">
    <citation type="submission" date="2014-04" db="EMBL/GenBank/DDBJ databases">
        <title>Evolutionary Origins and Diversification of the Mycorrhizal Mutualists.</title>
        <authorList>
            <consortium name="DOE Joint Genome Institute"/>
            <consortium name="Mycorrhizal Genomics Consortium"/>
            <person name="Kohler A."/>
            <person name="Kuo A."/>
            <person name="Nagy L.G."/>
            <person name="Floudas D."/>
            <person name="Copeland A."/>
            <person name="Barry K.W."/>
            <person name="Cichocki N."/>
            <person name="Veneault-Fourrey C."/>
            <person name="LaButti K."/>
            <person name="Lindquist E.A."/>
            <person name="Lipzen A."/>
            <person name="Lundell T."/>
            <person name="Morin E."/>
            <person name="Murat C."/>
            <person name="Riley R."/>
            <person name="Ohm R."/>
            <person name="Sun H."/>
            <person name="Tunlid A."/>
            <person name="Henrissat B."/>
            <person name="Grigoriev I.V."/>
            <person name="Hibbett D.S."/>
            <person name="Martin F."/>
        </authorList>
    </citation>
    <scope>NUCLEOTIDE SEQUENCE [LARGE SCALE GENOMIC DNA]</scope>
    <source>
        <strain evidence="1 2">FD-317 M1</strain>
    </source>
</reference>
<dbReference type="EMBL" id="KN834802">
    <property type="protein sequence ID" value="KIK55853.1"/>
    <property type="molecule type" value="Genomic_DNA"/>
</dbReference>
<dbReference type="Gene3D" id="2.40.70.10">
    <property type="entry name" value="Acid Proteases"/>
    <property type="match status" value="1"/>
</dbReference>
<accession>A0A0D0CL27</accession>
<dbReference type="Proteomes" id="UP000053593">
    <property type="component" value="Unassembled WGS sequence"/>
</dbReference>
<evidence type="ECO:0000313" key="2">
    <source>
        <dbReference type="Proteomes" id="UP000053593"/>
    </source>
</evidence>
<protein>
    <submittedName>
        <fullName evidence="1">Uncharacterized protein</fullName>
    </submittedName>
</protein>
<dbReference type="HOGENOM" id="CLU_000384_42_7_1"/>
<dbReference type="AlphaFoldDB" id="A0A0D0CL27"/>
<name>A0A0D0CL27_9AGAR</name>
<gene>
    <name evidence="1" type="ORF">GYMLUDRAFT_109093</name>
</gene>
<evidence type="ECO:0000313" key="1">
    <source>
        <dbReference type="EMBL" id="KIK55853.1"/>
    </source>
</evidence>
<dbReference type="InterPro" id="IPR021109">
    <property type="entry name" value="Peptidase_aspartic_dom_sf"/>
</dbReference>
<proteinExistence type="predicted"/>
<sequence>LSHPITLYNIDGTPNFAGQITHSAQLYSTVNKNHPQLLEYLITNLGLEDIILGLPWLRKVNPNIDWKEGHLAILESQKIPQKVVIEEVLEPKESNIGGTTTGIIGHVTEELWCTAGYTYSQQL</sequence>